<evidence type="ECO:0000313" key="3">
    <source>
        <dbReference type="EMBL" id="PKR77555.1"/>
    </source>
</evidence>
<reference evidence="3 4" key="1">
    <citation type="submission" date="2017-06" db="EMBL/GenBank/DDBJ databases">
        <title>the draft geome sequence of Illustriluteabacillus marina B3227.</title>
        <authorList>
            <person name="He R.-H."/>
            <person name="Du Z.-J."/>
        </authorList>
    </citation>
    <scope>NUCLEOTIDE SEQUENCE [LARGE SCALE GENOMIC DNA]</scope>
    <source>
        <strain evidence="3 4">B3227</strain>
    </source>
</reference>
<keyword evidence="1" id="KW-0472">Membrane</keyword>
<dbReference type="Proteomes" id="UP000243524">
    <property type="component" value="Unassembled WGS sequence"/>
</dbReference>
<dbReference type="Pfam" id="PF13490">
    <property type="entry name" value="zf-HC2"/>
    <property type="match status" value="1"/>
</dbReference>
<comment type="caution">
    <text evidence="3">The sequence shown here is derived from an EMBL/GenBank/DDBJ whole genome shotgun (WGS) entry which is preliminary data.</text>
</comment>
<keyword evidence="4" id="KW-1185">Reference proteome</keyword>
<accession>A0A2I0QT78</accession>
<evidence type="ECO:0000259" key="2">
    <source>
        <dbReference type="Pfam" id="PF13490"/>
    </source>
</evidence>
<feature type="transmembrane region" description="Helical" evidence="1">
    <location>
        <begin position="88"/>
        <end position="108"/>
    </location>
</feature>
<sequence>MACTNEQHSRIHRYFDREMTHSEEIELKHHLMECEECQRDFQELKKVHDDLSAMESIEAPDDLKSNIMQQLPEQTKVKRYSKSLKEHPFITAAAVFLLMMFATCIVQYQADQQISLSKHENVKIEGDTVIVPEGEVIEGDFVVKNANVVLKGRVNGNLTLVNSTLIDEESHHFEGTFSSVNHHVTGDVIEVNEFFGWVNHRVQSNVKDLITLVTP</sequence>
<keyword evidence="1" id="KW-1133">Transmembrane helix</keyword>
<dbReference type="RefSeq" id="WP_101331163.1">
    <property type="nucleotide sequence ID" value="NZ_PJNH01000002.1"/>
</dbReference>
<organism evidence="3 4">
    <name type="scientific">Halalkalibacillus sediminis</name>
    <dbReference type="NCBI Taxonomy" id="2018042"/>
    <lineage>
        <taxon>Bacteria</taxon>
        <taxon>Bacillati</taxon>
        <taxon>Bacillota</taxon>
        <taxon>Bacilli</taxon>
        <taxon>Bacillales</taxon>
        <taxon>Bacillaceae</taxon>
        <taxon>Halalkalibacillus</taxon>
    </lineage>
</organism>
<dbReference type="OrthoDB" id="9782842at2"/>
<keyword evidence="1" id="KW-0812">Transmembrane</keyword>
<dbReference type="EMBL" id="PJNH01000002">
    <property type="protein sequence ID" value="PKR77555.1"/>
    <property type="molecule type" value="Genomic_DNA"/>
</dbReference>
<proteinExistence type="predicted"/>
<name>A0A2I0QT78_9BACI</name>
<feature type="domain" description="Putative zinc-finger" evidence="2">
    <location>
        <begin position="9"/>
        <end position="38"/>
    </location>
</feature>
<dbReference type="InterPro" id="IPR027383">
    <property type="entry name" value="Znf_put"/>
</dbReference>
<evidence type="ECO:0000313" key="4">
    <source>
        <dbReference type="Proteomes" id="UP000243524"/>
    </source>
</evidence>
<evidence type="ECO:0000256" key="1">
    <source>
        <dbReference type="SAM" id="Phobius"/>
    </source>
</evidence>
<protein>
    <recommendedName>
        <fullName evidence="2">Putative zinc-finger domain-containing protein</fullName>
    </recommendedName>
</protein>
<gene>
    <name evidence="3" type="ORF">CEY16_06340</name>
</gene>
<dbReference type="AlphaFoldDB" id="A0A2I0QT78"/>